<feature type="transmembrane region" description="Helical" evidence="1">
    <location>
        <begin position="66"/>
        <end position="83"/>
    </location>
</feature>
<comment type="caution">
    <text evidence="3">The sequence shown here is derived from an EMBL/GenBank/DDBJ whole genome shotgun (WGS) entry which is preliminary data.</text>
</comment>
<evidence type="ECO:0000313" key="3">
    <source>
        <dbReference type="EMBL" id="KNE22433.1"/>
    </source>
</evidence>
<gene>
    <name evidence="3" type="ORF">AFK71_02095</name>
</gene>
<evidence type="ECO:0000313" key="4">
    <source>
        <dbReference type="Proteomes" id="UP000036780"/>
    </source>
</evidence>
<protein>
    <submittedName>
        <fullName evidence="3">Membrane protein</fullName>
    </submittedName>
</protein>
<reference evidence="4" key="1">
    <citation type="submission" date="2015-07" db="EMBL/GenBank/DDBJ databases">
        <title>Fjat-10053 dsm26.</title>
        <authorList>
            <person name="Liu B."/>
            <person name="Wang J."/>
            <person name="Zhu Y."/>
            <person name="Liu G."/>
            <person name="Chen Q."/>
            <person name="Chen Z."/>
            <person name="Lan J."/>
            <person name="Che J."/>
            <person name="Ge C."/>
            <person name="Shi H."/>
            <person name="Pan Z."/>
            <person name="Liu X."/>
        </authorList>
    </citation>
    <scope>NUCLEOTIDE SEQUENCE [LARGE SCALE GENOMIC DNA]</scope>
    <source>
        <strain evidence="4">DSM 26</strain>
    </source>
</reference>
<dbReference type="Pfam" id="PF07853">
    <property type="entry name" value="DUF1648"/>
    <property type="match status" value="1"/>
</dbReference>
<keyword evidence="4" id="KW-1185">Reference proteome</keyword>
<keyword evidence="1" id="KW-0812">Transmembrane</keyword>
<dbReference type="Proteomes" id="UP000036780">
    <property type="component" value="Unassembled WGS sequence"/>
</dbReference>
<evidence type="ECO:0000256" key="1">
    <source>
        <dbReference type="SAM" id="Phobius"/>
    </source>
</evidence>
<dbReference type="EMBL" id="LGTO01000002">
    <property type="protein sequence ID" value="KNE22433.1"/>
    <property type="molecule type" value="Genomic_DNA"/>
</dbReference>
<organism evidence="3 4">
    <name type="scientific">Virgibacillus pantothenticus</name>
    <dbReference type="NCBI Taxonomy" id="1473"/>
    <lineage>
        <taxon>Bacteria</taxon>
        <taxon>Bacillati</taxon>
        <taxon>Bacillota</taxon>
        <taxon>Bacilli</taxon>
        <taxon>Bacillales</taxon>
        <taxon>Bacillaceae</taxon>
        <taxon>Virgibacillus</taxon>
    </lineage>
</organism>
<proteinExistence type="predicted"/>
<accession>A0A0L0QW55</accession>
<dbReference type="GeneID" id="66869327"/>
<dbReference type="InterPro" id="IPR012867">
    <property type="entry name" value="DUF1648"/>
</dbReference>
<evidence type="ECO:0000259" key="2">
    <source>
        <dbReference type="Pfam" id="PF07853"/>
    </source>
</evidence>
<keyword evidence="1" id="KW-0472">Membrane</keyword>
<feature type="transmembrane region" description="Helical" evidence="1">
    <location>
        <begin position="144"/>
        <end position="162"/>
    </location>
</feature>
<keyword evidence="1" id="KW-1133">Transmembrane helix</keyword>
<dbReference type="PATRIC" id="fig|1473.5.peg.3342"/>
<dbReference type="RefSeq" id="WP_050349907.1">
    <property type="nucleotide sequence ID" value="NZ_BOSN01000003.1"/>
</dbReference>
<feature type="domain" description="DUF1648" evidence="2">
    <location>
        <begin position="28"/>
        <end position="69"/>
    </location>
</feature>
<dbReference type="AlphaFoldDB" id="A0A0L0QW55"/>
<sequence length="168" mass="19592">MSYSKKQPKFKLPKTRGERMWNVIGYSIFFGTLIFIIFIWRDIPDRIPAHYNAAGDITRWGSKWELLILLIPGVFIAIFMGIAEKHPESHNYPKRFNEANAKKFYLNSRKMINQLKNICMIIFAFLALESVFIALDWWDGLGNWTLPVLVIGALMPIFLGLIKRKNIE</sequence>
<feature type="transmembrane region" description="Helical" evidence="1">
    <location>
        <begin position="21"/>
        <end position="40"/>
    </location>
</feature>
<feature type="transmembrane region" description="Helical" evidence="1">
    <location>
        <begin position="118"/>
        <end position="138"/>
    </location>
</feature>
<dbReference type="OrthoDB" id="9808690at2"/>
<name>A0A0L0QW55_VIRPA</name>